<evidence type="ECO:0000313" key="2">
    <source>
        <dbReference type="Proteomes" id="UP000499080"/>
    </source>
</evidence>
<organism evidence="1 2">
    <name type="scientific">Araneus ventricosus</name>
    <name type="common">Orbweaver spider</name>
    <name type="synonym">Epeira ventricosa</name>
    <dbReference type="NCBI Taxonomy" id="182803"/>
    <lineage>
        <taxon>Eukaryota</taxon>
        <taxon>Metazoa</taxon>
        <taxon>Ecdysozoa</taxon>
        <taxon>Arthropoda</taxon>
        <taxon>Chelicerata</taxon>
        <taxon>Arachnida</taxon>
        <taxon>Araneae</taxon>
        <taxon>Araneomorphae</taxon>
        <taxon>Entelegynae</taxon>
        <taxon>Araneoidea</taxon>
        <taxon>Araneidae</taxon>
        <taxon>Araneus</taxon>
    </lineage>
</organism>
<dbReference type="EMBL" id="BGPR01033864">
    <property type="protein sequence ID" value="GBO07964.1"/>
    <property type="molecule type" value="Genomic_DNA"/>
</dbReference>
<dbReference type="Proteomes" id="UP000499080">
    <property type="component" value="Unassembled WGS sequence"/>
</dbReference>
<proteinExistence type="predicted"/>
<accession>A0A4Y2U7E9</accession>
<sequence length="127" mass="14136">MLHLSRSCGCGLVVKSRLCRRSVPGSKPDSTEDSPSMWICFPLNQTLWVKRPPAGVFLMMLSMRGESSSSHHEAALALNTFPTVSSPSNNWAKTIQRHLSSPNRIVHLNVQTSYHNGTHNLIRLCPE</sequence>
<name>A0A4Y2U7E9_ARAVE</name>
<protein>
    <submittedName>
        <fullName evidence="1">Uncharacterized protein</fullName>
    </submittedName>
</protein>
<gene>
    <name evidence="1" type="ORF">AVEN_61328_1</name>
</gene>
<keyword evidence="2" id="KW-1185">Reference proteome</keyword>
<comment type="caution">
    <text evidence="1">The sequence shown here is derived from an EMBL/GenBank/DDBJ whole genome shotgun (WGS) entry which is preliminary data.</text>
</comment>
<dbReference type="AlphaFoldDB" id="A0A4Y2U7E9"/>
<reference evidence="1 2" key="1">
    <citation type="journal article" date="2019" name="Sci. Rep.">
        <title>Orb-weaving spider Araneus ventricosus genome elucidates the spidroin gene catalogue.</title>
        <authorList>
            <person name="Kono N."/>
            <person name="Nakamura H."/>
            <person name="Ohtoshi R."/>
            <person name="Moran D.A.P."/>
            <person name="Shinohara A."/>
            <person name="Yoshida Y."/>
            <person name="Fujiwara M."/>
            <person name="Mori M."/>
            <person name="Tomita M."/>
            <person name="Arakawa K."/>
        </authorList>
    </citation>
    <scope>NUCLEOTIDE SEQUENCE [LARGE SCALE GENOMIC DNA]</scope>
</reference>
<evidence type="ECO:0000313" key="1">
    <source>
        <dbReference type="EMBL" id="GBO07964.1"/>
    </source>
</evidence>